<keyword evidence="4" id="KW-1185">Reference proteome</keyword>
<dbReference type="Pfam" id="PF13628">
    <property type="entry name" value="DUF4142"/>
    <property type="match status" value="1"/>
</dbReference>
<proteinExistence type="predicted"/>
<dbReference type="RefSeq" id="WP_345928826.1">
    <property type="nucleotide sequence ID" value="NZ_JBDIVF010000007.1"/>
</dbReference>
<evidence type="ECO:0000256" key="1">
    <source>
        <dbReference type="SAM" id="MobiDB-lite"/>
    </source>
</evidence>
<organism evidence="3 4">
    <name type="scientific">Uliginosibacterium paludis</name>
    <dbReference type="NCBI Taxonomy" id="1615952"/>
    <lineage>
        <taxon>Bacteria</taxon>
        <taxon>Pseudomonadati</taxon>
        <taxon>Pseudomonadota</taxon>
        <taxon>Betaproteobacteria</taxon>
        <taxon>Rhodocyclales</taxon>
        <taxon>Zoogloeaceae</taxon>
        <taxon>Uliginosibacterium</taxon>
    </lineage>
</organism>
<dbReference type="PROSITE" id="PS51257">
    <property type="entry name" value="PROKAR_LIPOPROTEIN"/>
    <property type="match status" value="1"/>
</dbReference>
<dbReference type="InterPro" id="IPR025419">
    <property type="entry name" value="DUF4142"/>
</dbReference>
<feature type="compositionally biased region" description="Low complexity" evidence="1">
    <location>
        <begin position="64"/>
        <end position="83"/>
    </location>
</feature>
<feature type="region of interest" description="Disordered" evidence="1">
    <location>
        <begin position="244"/>
        <end position="264"/>
    </location>
</feature>
<name>A0ABV2CTD7_9RHOO</name>
<evidence type="ECO:0000313" key="4">
    <source>
        <dbReference type="Proteomes" id="UP001548590"/>
    </source>
</evidence>
<feature type="domain" description="DUF4142" evidence="2">
    <location>
        <begin position="262"/>
        <end position="399"/>
    </location>
</feature>
<feature type="region of interest" description="Disordered" evidence="1">
    <location>
        <begin position="112"/>
        <end position="227"/>
    </location>
</feature>
<feature type="compositionally biased region" description="Gly residues" evidence="1">
    <location>
        <begin position="192"/>
        <end position="221"/>
    </location>
</feature>
<sequence length="425" mass="42966">MINRKFIDRAAGIGAILAILFSVGGCNRQDSTPRADTAPMQPTTPDAAPPTATTPAPMTPAPMSPAGEASAPASMNGSSSSSSQPGTGLRKELMPDRSLALARSLDHSSGMLVRTAEGDLRNGSASSGGSWSSDAGMSSSAQTKSSRRSSRGATSSRASSGPARRDGGQSSSPMGRGSGSSAGSSAPSPDSGGSGTGTGTGTGTGSGAGTGSGSGTQGGAGNSRMKAHGRDLLWGGLIRVADSAASSTGSANASKGTKLGNSDRNFVEKAAGAGLYEVEAARIAVERASAPGVKSFAQMLVVQHTAANDELKQLVSMRSNVELPTKLPATKRMALESLQRKSGKDFDREFIEQVGIEDHEDDIKLFEKASRDAEDSEVRAWAARKLPVLRQHLAAARRLPGEGGKSATGADAGTPSRAGAQPPSD</sequence>
<dbReference type="EMBL" id="JBEWLZ010000009">
    <property type="protein sequence ID" value="MET1491078.1"/>
    <property type="molecule type" value="Genomic_DNA"/>
</dbReference>
<reference evidence="3 4" key="1">
    <citation type="submission" date="2024-07" db="EMBL/GenBank/DDBJ databases">
        <title>Uliginosibacterium paludis KCTC:42655.</title>
        <authorList>
            <person name="Kim M.K."/>
        </authorList>
    </citation>
    <scope>NUCLEOTIDE SEQUENCE [LARGE SCALE GENOMIC DNA]</scope>
    <source>
        <strain evidence="3 4">KCTC 42655</strain>
    </source>
</reference>
<feature type="region of interest" description="Disordered" evidence="1">
    <location>
        <begin position="396"/>
        <end position="425"/>
    </location>
</feature>
<dbReference type="Proteomes" id="UP001548590">
    <property type="component" value="Unassembled WGS sequence"/>
</dbReference>
<protein>
    <submittedName>
        <fullName evidence="3">DUF4142 domain-containing protein</fullName>
    </submittedName>
</protein>
<dbReference type="InterPro" id="IPR012347">
    <property type="entry name" value="Ferritin-like"/>
</dbReference>
<dbReference type="PANTHER" id="PTHR38593:SF1">
    <property type="entry name" value="BLR2558 PROTEIN"/>
    <property type="match status" value="1"/>
</dbReference>
<gene>
    <name evidence="3" type="ORF">ABVT11_14660</name>
</gene>
<feature type="compositionally biased region" description="Low complexity" evidence="1">
    <location>
        <begin position="123"/>
        <end position="144"/>
    </location>
</feature>
<feature type="compositionally biased region" description="Low complexity" evidence="1">
    <location>
        <begin position="244"/>
        <end position="254"/>
    </location>
</feature>
<comment type="caution">
    <text evidence="3">The sequence shown here is derived from an EMBL/GenBank/DDBJ whole genome shotgun (WGS) entry which is preliminary data.</text>
</comment>
<dbReference type="Gene3D" id="1.20.1260.10">
    <property type="match status" value="1"/>
</dbReference>
<evidence type="ECO:0000313" key="3">
    <source>
        <dbReference type="EMBL" id="MET1491078.1"/>
    </source>
</evidence>
<feature type="compositionally biased region" description="Low complexity" evidence="1">
    <location>
        <begin position="35"/>
        <end position="56"/>
    </location>
</feature>
<accession>A0ABV2CTD7</accession>
<dbReference type="PANTHER" id="PTHR38593">
    <property type="entry name" value="BLR2558 PROTEIN"/>
    <property type="match status" value="1"/>
</dbReference>
<evidence type="ECO:0000259" key="2">
    <source>
        <dbReference type="Pfam" id="PF13628"/>
    </source>
</evidence>
<feature type="compositionally biased region" description="Low complexity" evidence="1">
    <location>
        <begin position="151"/>
        <end position="191"/>
    </location>
</feature>
<feature type="region of interest" description="Disordered" evidence="1">
    <location>
        <begin position="29"/>
        <end position="91"/>
    </location>
</feature>